<evidence type="ECO:0000313" key="15">
    <source>
        <dbReference type="Proteomes" id="UP000694728"/>
    </source>
</evidence>
<reference evidence="14" key="1">
    <citation type="submission" date="2025-08" db="UniProtKB">
        <authorList>
            <consortium name="Ensembl"/>
        </authorList>
    </citation>
    <scope>IDENTIFICATION</scope>
</reference>
<dbReference type="Pfam" id="PF13853">
    <property type="entry name" value="7tm_4"/>
    <property type="match status" value="1"/>
</dbReference>
<dbReference type="Ensembl" id="ENSSSCT00045019043.1">
    <property type="protein sequence ID" value="ENSSSCP00045013072.1"/>
    <property type="gene ID" value="ENSSSCG00045011228.1"/>
</dbReference>
<keyword evidence="4 11" id="KW-0812">Transmembrane</keyword>
<dbReference type="Gene3D" id="1.20.1070.10">
    <property type="entry name" value="Rhodopsin 7-helix transmembrane proteins"/>
    <property type="match status" value="1"/>
</dbReference>
<feature type="transmembrane region" description="Helical" evidence="12">
    <location>
        <begin position="196"/>
        <end position="216"/>
    </location>
</feature>
<dbReference type="PRINTS" id="PR00237">
    <property type="entry name" value="GPCRRHODOPSN"/>
</dbReference>
<evidence type="ECO:0000256" key="10">
    <source>
        <dbReference type="ARBA" id="ARBA00023224"/>
    </source>
</evidence>
<comment type="function">
    <text evidence="1">Putative odorant or sperm cell receptor.</text>
</comment>
<organism evidence="14 15">
    <name type="scientific">Sus scrofa</name>
    <name type="common">Pig</name>
    <dbReference type="NCBI Taxonomy" id="9823"/>
    <lineage>
        <taxon>Eukaryota</taxon>
        <taxon>Metazoa</taxon>
        <taxon>Chordata</taxon>
        <taxon>Craniata</taxon>
        <taxon>Vertebrata</taxon>
        <taxon>Euteleostomi</taxon>
        <taxon>Mammalia</taxon>
        <taxon>Eutheria</taxon>
        <taxon>Laurasiatheria</taxon>
        <taxon>Artiodactyla</taxon>
        <taxon>Suina</taxon>
        <taxon>Suidae</taxon>
        <taxon>Sus</taxon>
    </lineage>
</organism>
<comment type="similarity">
    <text evidence="11">Belongs to the G-protein coupled receptor 1 family.</text>
</comment>
<dbReference type="GO" id="GO:0004984">
    <property type="term" value="F:olfactory receptor activity"/>
    <property type="evidence" value="ECO:0007669"/>
    <property type="project" value="InterPro"/>
</dbReference>
<dbReference type="InterPro" id="IPR050427">
    <property type="entry name" value="Olfactory_Receptors"/>
</dbReference>
<keyword evidence="12" id="KW-1003">Cell membrane</keyword>
<evidence type="ECO:0000313" key="14">
    <source>
        <dbReference type="Ensembl" id="ENSSSCP00045013072.1"/>
    </source>
</evidence>
<keyword evidence="10 11" id="KW-0807">Transducer</keyword>
<dbReference type="FunFam" id="1.20.1070.10:FF:000007">
    <property type="entry name" value="Olfactory receptor"/>
    <property type="match status" value="1"/>
</dbReference>
<dbReference type="AlphaFoldDB" id="A0A8D1H2J2"/>
<evidence type="ECO:0000256" key="3">
    <source>
        <dbReference type="ARBA" id="ARBA00022606"/>
    </source>
</evidence>
<feature type="transmembrane region" description="Helical" evidence="12">
    <location>
        <begin position="141"/>
        <end position="165"/>
    </location>
</feature>
<evidence type="ECO:0000256" key="4">
    <source>
        <dbReference type="ARBA" id="ARBA00022692"/>
    </source>
</evidence>
<keyword evidence="6 12" id="KW-1133">Transmembrane helix</keyword>
<keyword evidence="9 11" id="KW-0675">Receptor</keyword>
<feature type="transmembrane region" description="Helical" evidence="12">
    <location>
        <begin position="237"/>
        <end position="259"/>
    </location>
</feature>
<keyword evidence="8 12" id="KW-0472">Membrane</keyword>
<name>A0A8D1H2J2_PIG</name>
<evidence type="ECO:0000256" key="7">
    <source>
        <dbReference type="ARBA" id="ARBA00023040"/>
    </source>
</evidence>
<dbReference type="Proteomes" id="UP000694728">
    <property type="component" value="Unplaced"/>
</dbReference>
<proteinExistence type="inferred from homology"/>
<dbReference type="GO" id="GO:0004930">
    <property type="term" value="F:G protein-coupled receptor activity"/>
    <property type="evidence" value="ECO:0007669"/>
    <property type="project" value="UniProtKB-KW"/>
</dbReference>
<feature type="transmembrane region" description="Helical" evidence="12">
    <location>
        <begin position="271"/>
        <end position="290"/>
    </location>
</feature>
<evidence type="ECO:0000256" key="12">
    <source>
        <dbReference type="RuleBase" id="RU363047"/>
    </source>
</evidence>
<protein>
    <recommendedName>
        <fullName evidence="12">Olfactory receptor</fullName>
    </recommendedName>
</protein>
<dbReference type="InterPro" id="IPR000725">
    <property type="entry name" value="Olfact_rcpt"/>
</dbReference>
<evidence type="ECO:0000256" key="6">
    <source>
        <dbReference type="ARBA" id="ARBA00022989"/>
    </source>
</evidence>
<evidence type="ECO:0000256" key="5">
    <source>
        <dbReference type="ARBA" id="ARBA00022725"/>
    </source>
</evidence>
<comment type="subcellular location">
    <subcellularLocation>
        <location evidence="12">Cell membrane</location>
        <topology evidence="12">Multi-pass membrane protein</topology>
    </subcellularLocation>
    <subcellularLocation>
        <location evidence="2">Membrane</location>
        <topology evidence="2">Multi-pass membrane protein</topology>
    </subcellularLocation>
</comment>
<evidence type="ECO:0000259" key="13">
    <source>
        <dbReference type="PROSITE" id="PS50262"/>
    </source>
</evidence>
<dbReference type="CDD" id="cd15939">
    <property type="entry name" value="7tmA_OR4A-like"/>
    <property type="match status" value="1"/>
</dbReference>
<dbReference type="PRINTS" id="PR00245">
    <property type="entry name" value="OLFACTORYR"/>
</dbReference>
<evidence type="ECO:0000256" key="2">
    <source>
        <dbReference type="ARBA" id="ARBA00004141"/>
    </source>
</evidence>
<keyword evidence="7 11" id="KW-0297">G-protein coupled receptor</keyword>
<dbReference type="InterPro" id="IPR017452">
    <property type="entry name" value="GPCR_Rhodpsn_7TM"/>
</dbReference>
<evidence type="ECO:0000256" key="9">
    <source>
        <dbReference type="ARBA" id="ARBA00023170"/>
    </source>
</evidence>
<dbReference type="PANTHER" id="PTHR48002">
    <property type="entry name" value="OLFACTORY RECEPTOR"/>
    <property type="match status" value="1"/>
</dbReference>
<accession>A0A8D1H2J2</accession>
<evidence type="ECO:0000256" key="11">
    <source>
        <dbReference type="RuleBase" id="RU000688"/>
    </source>
</evidence>
<sequence>MNYVETRNNVTEFILLGLTQNPHMQKVIFVVFLVIYAVSLGGNVLTMVTITTSPLIGCPMYFLLAHLSFIDACYSCVDTPKLVVDSLYEKKTSTFNACMMQIFGEHLFGGADIILLTAMAYDRYVAICKPLYYATIMNRRLCGLLVGVSWLGGFLHGFIQILFIFRLPFCGPNVIDHFMCDLNPLLKLACTDTHTLGLFVAANSGFICLLILLLLIGSYGVILKTLSTQSLEARRKALSTCVSHITAVVIFFVPCIFEYMRPAVTLPIDKVVAVFYIMITPMLNPLIYTLRNAQLKDAIRKLFSRKAISSEI</sequence>
<evidence type="ECO:0000256" key="8">
    <source>
        <dbReference type="ARBA" id="ARBA00023136"/>
    </source>
</evidence>
<dbReference type="PROSITE" id="PS00237">
    <property type="entry name" value="G_PROTEIN_RECEP_F1_1"/>
    <property type="match status" value="1"/>
</dbReference>
<dbReference type="InterPro" id="IPR000276">
    <property type="entry name" value="GPCR_Rhodpsn"/>
</dbReference>
<dbReference type="GO" id="GO:0005886">
    <property type="term" value="C:plasma membrane"/>
    <property type="evidence" value="ECO:0007669"/>
    <property type="project" value="UniProtKB-SubCell"/>
</dbReference>
<keyword evidence="5 12" id="KW-0552">Olfaction</keyword>
<dbReference type="SUPFAM" id="SSF81321">
    <property type="entry name" value="Family A G protein-coupled receptor-like"/>
    <property type="match status" value="1"/>
</dbReference>
<keyword evidence="3 12" id="KW-0716">Sensory transduction</keyword>
<evidence type="ECO:0000256" key="1">
    <source>
        <dbReference type="ARBA" id="ARBA00003929"/>
    </source>
</evidence>
<feature type="transmembrane region" description="Helical" evidence="12">
    <location>
        <begin position="27"/>
        <end position="50"/>
    </location>
</feature>
<dbReference type="PROSITE" id="PS50262">
    <property type="entry name" value="G_PROTEIN_RECEP_F1_2"/>
    <property type="match status" value="1"/>
</dbReference>
<feature type="domain" description="G-protein coupled receptors family 1 profile" evidence="13">
    <location>
        <begin position="42"/>
        <end position="288"/>
    </location>
</feature>